<sequence>MAYTTYGNTGAIASTLRDRLITRIETARADYSKWRTYRNTVSELAALSNRDLADLGLSRSMIRGVALEAAYGK</sequence>
<accession>A0A1H7MAP0</accession>
<dbReference type="InterPro" id="IPR009506">
    <property type="entry name" value="YjiS-like"/>
</dbReference>
<reference evidence="2 3" key="1">
    <citation type="submission" date="2016-10" db="EMBL/GenBank/DDBJ databases">
        <authorList>
            <person name="de Groot N.N."/>
        </authorList>
    </citation>
    <scope>NUCLEOTIDE SEQUENCE [LARGE SCALE GENOMIC DNA]</scope>
    <source>
        <strain evidence="2 3">DSM 14858</strain>
    </source>
</reference>
<name>A0A1H7MAP0_9RHOB</name>
<dbReference type="STRING" id="188906.SAMN04488526_1853"/>
<dbReference type="RefSeq" id="WP_092762093.1">
    <property type="nucleotide sequence ID" value="NZ_FNZQ01000003.1"/>
</dbReference>
<keyword evidence="3" id="KW-1185">Reference proteome</keyword>
<protein>
    <recommendedName>
        <fullName evidence="1">YjiS-like domain-containing protein</fullName>
    </recommendedName>
</protein>
<evidence type="ECO:0000313" key="3">
    <source>
        <dbReference type="Proteomes" id="UP000199283"/>
    </source>
</evidence>
<proteinExistence type="predicted"/>
<dbReference type="Proteomes" id="UP000199283">
    <property type="component" value="Unassembled WGS sequence"/>
</dbReference>
<dbReference type="Pfam" id="PF06568">
    <property type="entry name" value="YjiS-like"/>
    <property type="match status" value="1"/>
</dbReference>
<dbReference type="EMBL" id="FNZQ01000003">
    <property type="protein sequence ID" value="SEL08149.1"/>
    <property type="molecule type" value="Genomic_DNA"/>
</dbReference>
<evidence type="ECO:0000313" key="2">
    <source>
        <dbReference type="EMBL" id="SEL08149.1"/>
    </source>
</evidence>
<dbReference type="AlphaFoldDB" id="A0A1H7MAP0"/>
<gene>
    <name evidence="2" type="ORF">SAMN04488526_1853</name>
</gene>
<evidence type="ECO:0000259" key="1">
    <source>
        <dbReference type="Pfam" id="PF06568"/>
    </source>
</evidence>
<dbReference type="OrthoDB" id="8244198at2"/>
<organism evidence="2 3">
    <name type="scientific">Jannaschia helgolandensis</name>
    <dbReference type="NCBI Taxonomy" id="188906"/>
    <lineage>
        <taxon>Bacteria</taxon>
        <taxon>Pseudomonadati</taxon>
        <taxon>Pseudomonadota</taxon>
        <taxon>Alphaproteobacteria</taxon>
        <taxon>Rhodobacterales</taxon>
        <taxon>Roseobacteraceae</taxon>
        <taxon>Jannaschia</taxon>
    </lineage>
</organism>
<feature type="domain" description="YjiS-like" evidence="1">
    <location>
        <begin position="29"/>
        <end position="63"/>
    </location>
</feature>